<reference evidence="1 2" key="1">
    <citation type="journal article" date="2020" name="Cell">
        <title>Large-Scale Comparative Analyses of Tick Genomes Elucidate Their Genetic Diversity and Vector Capacities.</title>
        <authorList>
            <consortium name="Tick Genome and Microbiome Consortium (TIGMIC)"/>
            <person name="Jia N."/>
            <person name="Wang J."/>
            <person name="Shi W."/>
            <person name="Du L."/>
            <person name="Sun Y."/>
            <person name="Zhan W."/>
            <person name="Jiang J.F."/>
            <person name="Wang Q."/>
            <person name="Zhang B."/>
            <person name="Ji P."/>
            <person name="Bell-Sakyi L."/>
            <person name="Cui X.M."/>
            <person name="Yuan T.T."/>
            <person name="Jiang B.G."/>
            <person name="Yang W.F."/>
            <person name="Lam T.T."/>
            <person name="Chang Q.C."/>
            <person name="Ding S.J."/>
            <person name="Wang X.J."/>
            <person name="Zhu J.G."/>
            <person name="Ruan X.D."/>
            <person name="Zhao L."/>
            <person name="Wei J.T."/>
            <person name="Ye R.Z."/>
            <person name="Que T.C."/>
            <person name="Du C.H."/>
            <person name="Zhou Y.H."/>
            <person name="Cheng J.X."/>
            <person name="Dai P.F."/>
            <person name="Guo W.B."/>
            <person name="Han X.H."/>
            <person name="Huang E.J."/>
            <person name="Li L.F."/>
            <person name="Wei W."/>
            <person name="Gao Y.C."/>
            <person name="Liu J.Z."/>
            <person name="Shao H.Z."/>
            <person name="Wang X."/>
            <person name="Wang C.C."/>
            <person name="Yang T.C."/>
            <person name="Huo Q.B."/>
            <person name="Li W."/>
            <person name="Chen H.Y."/>
            <person name="Chen S.E."/>
            <person name="Zhou L.G."/>
            <person name="Ni X.B."/>
            <person name="Tian J.H."/>
            <person name="Sheng Y."/>
            <person name="Liu T."/>
            <person name="Pan Y.S."/>
            <person name="Xia L.Y."/>
            <person name="Li J."/>
            <person name="Zhao F."/>
            <person name="Cao W.C."/>
        </authorList>
    </citation>
    <scope>NUCLEOTIDE SEQUENCE [LARGE SCALE GENOMIC DNA]</scope>
    <source>
        <strain evidence="1">Iper-2018</strain>
    </source>
</reference>
<organism evidence="1 2">
    <name type="scientific">Ixodes persulcatus</name>
    <name type="common">Taiga tick</name>
    <dbReference type="NCBI Taxonomy" id="34615"/>
    <lineage>
        <taxon>Eukaryota</taxon>
        <taxon>Metazoa</taxon>
        <taxon>Ecdysozoa</taxon>
        <taxon>Arthropoda</taxon>
        <taxon>Chelicerata</taxon>
        <taxon>Arachnida</taxon>
        <taxon>Acari</taxon>
        <taxon>Parasitiformes</taxon>
        <taxon>Ixodida</taxon>
        <taxon>Ixodoidea</taxon>
        <taxon>Ixodidae</taxon>
        <taxon>Ixodinae</taxon>
        <taxon>Ixodes</taxon>
    </lineage>
</organism>
<keyword evidence="2" id="KW-1185">Reference proteome</keyword>
<evidence type="ECO:0000313" key="1">
    <source>
        <dbReference type="EMBL" id="KAG0432699.1"/>
    </source>
</evidence>
<evidence type="ECO:0000313" key="2">
    <source>
        <dbReference type="Proteomes" id="UP000805193"/>
    </source>
</evidence>
<dbReference type="Proteomes" id="UP000805193">
    <property type="component" value="Unassembled WGS sequence"/>
</dbReference>
<comment type="caution">
    <text evidence="1">The sequence shown here is derived from an EMBL/GenBank/DDBJ whole genome shotgun (WGS) entry which is preliminary data.</text>
</comment>
<proteinExistence type="predicted"/>
<name>A0AC60QH52_IXOPE</name>
<dbReference type="EMBL" id="JABSTQ010009125">
    <property type="protein sequence ID" value="KAG0432699.1"/>
    <property type="molecule type" value="Genomic_DNA"/>
</dbReference>
<sequence>MSRQWQLSSRPKKKKKRDDIHPKDSSTSSGCETKGSSRDADETRLEEGNPSQSHLETSLPSQNDIGHSSRCKRHKKRLRGVSDFQSGPDSFNRQHHKGLKRSNSRKRKPSSGLGDGNREDIHPKKASTDSGWKSKEHSSDTREPKLNKQGGPRQRRWVFHSGPNASDEHRDWRLSAHNSRNQDTHSKELSVYSGNAGHRLEGTPVNPCWMKRL</sequence>
<accession>A0AC60QH52</accession>
<gene>
    <name evidence="1" type="ORF">HPB47_020602</name>
</gene>
<protein>
    <submittedName>
        <fullName evidence="1">Uncharacterized protein</fullName>
    </submittedName>
</protein>